<dbReference type="InterPro" id="IPR000846">
    <property type="entry name" value="DapB_N"/>
</dbReference>
<dbReference type="InterPro" id="IPR036291">
    <property type="entry name" value="NAD(P)-bd_dom_sf"/>
</dbReference>
<dbReference type="Gene3D" id="3.40.50.720">
    <property type="entry name" value="NAD(P)-binding Rossmann-like Domain"/>
    <property type="match status" value="1"/>
</dbReference>
<dbReference type="InterPro" id="IPR045760">
    <property type="entry name" value="DAP_DH_C"/>
</dbReference>
<dbReference type="EMBL" id="UINC01000400">
    <property type="protein sequence ID" value="SUZ54665.1"/>
    <property type="molecule type" value="Genomic_DNA"/>
</dbReference>
<name>A0A381NJD7_9ZZZZ</name>
<dbReference type="GO" id="GO:0009089">
    <property type="term" value="P:lysine biosynthetic process via diaminopimelate"/>
    <property type="evidence" value="ECO:0007669"/>
    <property type="project" value="InterPro"/>
</dbReference>
<gene>
    <name evidence="5" type="ORF">METZ01_LOCUS7519</name>
</gene>
<keyword evidence="1" id="KW-0521">NADP</keyword>
<accession>A0A381NJD7</accession>
<evidence type="ECO:0000259" key="3">
    <source>
        <dbReference type="Pfam" id="PF01113"/>
    </source>
</evidence>
<evidence type="ECO:0000256" key="2">
    <source>
        <dbReference type="ARBA" id="ARBA00023002"/>
    </source>
</evidence>
<organism evidence="5">
    <name type="scientific">marine metagenome</name>
    <dbReference type="NCBI Taxonomy" id="408172"/>
    <lineage>
        <taxon>unclassified sequences</taxon>
        <taxon>metagenomes</taxon>
        <taxon>ecological metagenomes</taxon>
    </lineage>
</organism>
<dbReference type="SUPFAM" id="SSF51735">
    <property type="entry name" value="NAD(P)-binding Rossmann-fold domains"/>
    <property type="match status" value="1"/>
</dbReference>
<dbReference type="AlphaFoldDB" id="A0A381NJD7"/>
<evidence type="ECO:0000313" key="5">
    <source>
        <dbReference type="EMBL" id="SUZ54665.1"/>
    </source>
</evidence>
<proteinExistence type="predicted"/>
<evidence type="ECO:0000259" key="4">
    <source>
        <dbReference type="Pfam" id="PF19328"/>
    </source>
</evidence>
<sequence length="332" mass="35503">MAIRVMHFGLGPIGAAVARQVATRRGFKVVGAVDIDPEKVGRDVGIVAGLKRRLGAKVSSDALTALRRSKPDVVVLCTSSSLRVVTAQIETILRARVPIVSTTEELSYPVSSNARWARKIDRLAKQAKAAVLGTGVNPGFTMDALPITLTGVCERVDRVEVDRIQNASTRRLPFQKKIGSGLTRTQFRNRVKEGTVRHVGLAESVSMIADALGWKLDRIADRIKPKIATKRVASRFLTVKAGEVCGLVQDGIGYRAGKAVIKLHMEAYLGAPESYDAVRITGSPRLAMKLAGGVHGDVATASIVVNSIPKVLAAPAGLQTMRDLPIPSYVSS</sequence>
<feature type="domain" description="Dihydrodipicolinate reductase N-terminal" evidence="3">
    <location>
        <begin position="4"/>
        <end position="103"/>
    </location>
</feature>
<protein>
    <submittedName>
        <fullName evidence="5">Uncharacterized protein</fullName>
    </submittedName>
</protein>
<reference evidence="5" key="1">
    <citation type="submission" date="2018-05" db="EMBL/GenBank/DDBJ databases">
        <authorList>
            <person name="Lanie J.A."/>
            <person name="Ng W.-L."/>
            <person name="Kazmierczak K.M."/>
            <person name="Andrzejewski T.M."/>
            <person name="Davidsen T.M."/>
            <person name="Wayne K.J."/>
            <person name="Tettelin H."/>
            <person name="Glass J.I."/>
            <person name="Rusch D."/>
            <person name="Podicherti R."/>
            <person name="Tsui H.-C.T."/>
            <person name="Winkler M.E."/>
        </authorList>
    </citation>
    <scope>NUCLEOTIDE SEQUENCE</scope>
</reference>
<dbReference type="CDD" id="cd24146">
    <property type="entry name" value="nat-AmDH_N_like"/>
    <property type="match status" value="1"/>
</dbReference>
<feature type="domain" description="2,4-diaminopentanoate dehydrogenase C-terminal" evidence="4">
    <location>
        <begin position="140"/>
        <end position="328"/>
    </location>
</feature>
<keyword evidence="2" id="KW-0560">Oxidoreductase</keyword>
<dbReference type="Pfam" id="PF19328">
    <property type="entry name" value="DAP_DH_C"/>
    <property type="match status" value="1"/>
</dbReference>
<evidence type="ECO:0000256" key="1">
    <source>
        <dbReference type="ARBA" id="ARBA00022857"/>
    </source>
</evidence>
<dbReference type="Pfam" id="PF01113">
    <property type="entry name" value="DapB_N"/>
    <property type="match status" value="1"/>
</dbReference>
<dbReference type="GO" id="GO:0008839">
    <property type="term" value="F:4-hydroxy-tetrahydrodipicolinate reductase"/>
    <property type="evidence" value="ECO:0007669"/>
    <property type="project" value="InterPro"/>
</dbReference>